<comment type="caution">
    <text evidence="1">The sequence shown here is derived from an EMBL/GenBank/DDBJ whole genome shotgun (WGS) entry which is preliminary data.</text>
</comment>
<evidence type="ECO:0000313" key="2">
    <source>
        <dbReference type="Proteomes" id="UP000187203"/>
    </source>
</evidence>
<evidence type="ECO:0000313" key="1">
    <source>
        <dbReference type="EMBL" id="OMO91977.1"/>
    </source>
</evidence>
<reference evidence="2" key="1">
    <citation type="submission" date="2013-09" db="EMBL/GenBank/DDBJ databases">
        <title>Corchorus olitorius genome sequencing.</title>
        <authorList>
            <person name="Alam M."/>
            <person name="Haque M.S."/>
            <person name="Islam M.S."/>
            <person name="Emdad E.M."/>
            <person name="Islam M.M."/>
            <person name="Ahmed B."/>
            <person name="Halim A."/>
            <person name="Hossen Q.M.M."/>
            <person name="Hossain M.Z."/>
            <person name="Ahmed R."/>
            <person name="Khan M.M."/>
            <person name="Islam R."/>
            <person name="Rashid M.M."/>
            <person name="Khan S.A."/>
            <person name="Rahman M.S."/>
            <person name="Alam M."/>
            <person name="Yahiya A.S."/>
            <person name="Khan M.S."/>
            <person name="Azam M.S."/>
            <person name="Haque T."/>
            <person name="Lashkar M.Z.H."/>
            <person name="Akhand A.I."/>
            <person name="Morshed G."/>
            <person name="Roy S."/>
            <person name="Uddin K.S."/>
            <person name="Rabeya T."/>
            <person name="Hossain A.S."/>
            <person name="Chowdhury A."/>
            <person name="Snigdha A.R."/>
            <person name="Mortoza M.S."/>
            <person name="Matin S.A."/>
            <person name="Hoque S.M.E."/>
            <person name="Islam M.K."/>
            <person name="Roy D.K."/>
            <person name="Haider R."/>
            <person name="Moosa M.M."/>
            <person name="Elias S.M."/>
            <person name="Hasan A.M."/>
            <person name="Jahan S."/>
            <person name="Shafiuddin M."/>
            <person name="Mahmood N."/>
            <person name="Shommy N.S."/>
        </authorList>
    </citation>
    <scope>NUCLEOTIDE SEQUENCE [LARGE SCALE GENOMIC DNA]</scope>
    <source>
        <strain evidence="2">cv. O-4</strain>
    </source>
</reference>
<organism evidence="1 2">
    <name type="scientific">Corchorus olitorius</name>
    <dbReference type="NCBI Taxonomy" id="93759"/>
    <lineage>
        <taxon>Eukaryota</taxon>
        <taxon>Viridiplantae</taxon>
        <taxon>Streptophyta</taxon>
        <taxon>Embryophyta</taxon>
        <taxon>Tracheophyta</taxon>
        <taxon>Spermatophyta</taxon>
        <taxon>Magnoliopsida</taxon>
        <taxon>eudicotyledons</taxon>
        <taxon>Gunneridae</taxon>
        <taxon>Pentapetalae</taxon>
        <taxon>rosids</taxon>
        <taxon>malvids</taxon>
        <taxon>Malvales</taxon>
        <taxon>Malvaceae</taxon>
        <taxon>Grewioideae</taxon>
        <taxon>Apeibeae</taxon>
        <taxon>Corchorus</taxon>
    </lineage>
</organism>
<sequence>MAQHDLIDYCVKAKTSRFTPVIMLIDTANLLQSCCSSNIR</sequence>
<protein>
    <submittedName>
        <fullName evidence="1">Uncharacterized protein</fullName>
    </submittedName>
</protein>
<dbReference type="Proteomes" id="UP000187203">
    <property type="component" value="Unassembled WGS sequence"/>
</dbReference>
<dbReference type="EMBL" id="AWUE01016403">
    <property type="protein sequence ID" value="OMO91977.1"/>
    <property type="molecule type" value="Genomic_DNA"/>
</dbReference>
<gene>
    <name evidence="1" type="ORF">COLO4_17967</name>
</gene>
<name>A0A1R3JB10_9ROSI</name>
<keyword evidence="2" id="KW-1185">Reference proteome</keyword>
<dbReference type="AlphaFoldDB" id="A0A1R3JB10"/>
<accession>A0A1R3JB10</accession>
<proteinExistence type="predicted"/>
<dbReference type="OrthoDB" id="984014at2759"/>